<comment type="caution">
    <text evidence="4">The sequence shown here is derived from an EMBL/GenBank/DDBJ whole genome shotgun (WGS) entry which is preliminary data.</text>
</comment>
<dbReference type="PANTHER" id="PTHR43037">
    <property type="entry name" value="UNNAMED PRODUCT-RELATED"/>
    <property type="match status" value="1"/>
</dbReference>
<keyword evidence="1 3" id="KW-0732">Signal</keyword>
<feature type="chain" id="PRO_5031046824" evidence="3">
    <location>
        <begin position="27"/>
        <end position="763"/>
    </location>
</feature>
<protein>
    <submittedName>
        <fullName evidence="4">Putative esterase</fullName>
    </submittedName>
</protein>
<organism evidence="4 5">
    <name type="scientific">Litorivivens lipolytica</name>
    <dbReference type="NCBI Taxonomy" id="1524264"/>
    <lineage>
        <taxon>Bacteria</taxon>
        <taxon>Pseudomonadati</taxon>
        <taxon>Pseudomonadota</taxon>
        <taxon>Gammaproteobacteria</taxon>
        <taxon>Litorivivens</taxon>
    </lineage>
</organism>
<dbReference type="SUPFAM" id="SSF53474">
    <property type="entry name" value="alpha/beta-Hydrolases"/>
    <property type="match status" value="1"/>
</dbReference>
<dbReference type="Gene3D" id="3.40.50.1820">
    <property type="entry name" value="alpha/beta hydrolase"/>
    <property type="match status" value="1"/>
</dbReference>
<proteinExistence type="predicted"/>
<evidence type="ECO:0000256" key="3">
    <source>
        <dbReference type="SAM" id="SignalP"/>
    </source>
</evidence>
<reference evidence="4 5" key="1">
    <citation type="submission" date="2020-08" db="EMBL/GenBank/DDBJ databases">
        <title>Genomic Encyclopedia of Type Strains, Phase III (KMG-III): the genomes of soil and plant-associated and newly described type strains.</title>
        <authorList>
            <person name="Whitman W."/>
        </authorList>
    </citation>
    <scope>NUCLEOTIDE SEQUENCE [LARGE SCALE GENOMIC DNA]</scope>
    <source>
        <strain evidence="4 5">CECT 8654</strain>
    </source>
</reference>
<dbReference type="InterPro" id="IPR050955">
    <property type="entry name" value="Plant_Biomass_Hydrol_Est"/>
</dbReference>
<dbReference type="InterPro" id="IPR029058">
    <property type="entry name" value="AB_hydrolase_fold"/>
</dbReference>
<dbReference type="Proteomes" id="UP000537130">
    <property type="component" value="Unassembled WGS sequence"/>
</dbReference>
<evidence type="ECO:0000313" key="5">
    <source>
        <dbReference type="Proteomes" id="UP000537130"/>
    </source>
</evidence>
<evidence type="ECO:0000256" key="1">
    <source>
        <dbReference type="ARBA" id="ARBA00022729"/>
    </source>
</evidence>
<evidence type="ECO:0000313" key="4">
    <source>
        <dbReference type="EMBL" id="MBB3046465.1"/>
    </source>
</evidence>
<evidence type="ECO:0000256" key="2">
    <source>
        <dbReference type="SAM" id="MobiDB-lite"/>
    </source>
</evidence>
<dbReference type="PROSITE" id="PS51257">
    <property type="entry name" value="PROKAR_LIPOPROTEIN"/>
    <property type="match status" value="1"/>
</dbReference>
<keyword evidence="5" id="KW-1185">Reference proteome</keyword>
<feature type="compositionally biased region" description="Low complexity" evidence="2">
    <location>
        <begin position="20"/>
        <end position="37"/>
    </location>
</feature>
<accession>A0A7W4W2X3</accession>
<dbReference type="AlphaFoldDB" id="A0A7W4W2X3"/>
<feature type="region of interest" description="Disordered" evidence="2">
    <location>
        <begin position="20"/>
        <end position="57"/>
    </location>
</feature>
<dbReference type="PANTHER" id="PTHR43037:SF1">
    <property type="entry name" value="BLL1128 PROTEIN"/>
    <property type="match status" value="1"/>
</dbReference>
<feature type="signal peptide" evidence="3">
    <location>
        <begin position="1"/>
        <end position="26"/>
    </location>
</feature>
<sequence length="763" mass="81543">MRVLLAVTLLPLLVACNGSSSSSSSAPVSPGSSTPPVVDEPLARGLPEGVPEAARGQEPALVVPPAWPFPEGAPRTSGTGRYAHGAFYWTDFIYDAHGAVGANPPLYRVGTPSGGSFEYSEPAMAGNGADIFRVGIGRADGNLMLRVDWQTLIDLAVPIAAFAIDFREGGQDAVPGISNLSAPGIDAVIFLSDSGLLIDNLDGAGPVPLGTVQTDLASRSFVGLLPEGVFSYDRTWQLYLVSGIHNGSGGFRDDNQAFRKLPHQPPVFNVAFRDYEDEPALNNFWFDQTQATALNQGDISQFSLTLDWSRMGETEPEPLVLGYSNRWYVSSLSGRELTDGGQAAGIDRTPNPVNQPQYLDAVQPYGVYVPSSYVASPTSPTLFTWLLHSLTQNHNQYSATVPNFLEAACEQLRQSICATTLGRGGAGGYSGSAELDFWEVWRDVATHFTIDPDRVISSGYSMGAIGTINLMIKYPDVFAGGAVLAGAHADSPLLPCSPGSSGCSEPKGPELMKNLKWNGYYQAHGSFDQLVPFADARATVDAMKDNGYRYVFDHYIAEDHVIWTLKDIGYSAFEEAAKWMVDWLSEVGQRKIDPGNFSYRWEPAAIDEALGIGPKGAWWLSDIAAVAGAEWAEITLDSQGLSEPLIEAVPADPEFLAPSEVTLSPAIREAQSWAFSEPDALGGVLTIKLEQVAALTLDMARAGVAGRADKVILLDSSNAVALTLTGLRNGTQVSSGAVSERVRAGTVTLSLPAGEEQRIEFAP</sequence>
<name>A0A7W4W2X3_9GAMM</name>
<gene>
    <name evidence="4" type="ORF">FHR99_000701</name>
</gene>
<dbReference type="RefSeq" id="WP_183409159.1">
    <property type="nucleotide sequence ID" value="NZ_JACHWY010000001.1"/>
</dbReference>
<dbReference type="EMBL" id="JACHWY010000001">
    <property type="protein sequence ID" value="MBB3046465.1"/>
    <property type="molecule type" value="Genomic_DNA"/>
</dbReference>